<keyword evidence="2" id="KW-0808">Transferase</keyword>
<dbReference type="SUPFAM" id="SSF53335">
    <property type="entry name" value="S-adenosyl-L-methionine-dependent methyltransferases"/>
    <property type="match status" value="1"/>
</dbReference>
<dbReference type="InterPro" id="IPR050508">
    <property type="entry name" value="Methyltransf_Superfamily"/>
</dbReference>
<dbReference type="AlphaFoldDB" id="A0A8J7C9E5"/>
<proteinExistence type="predicted"/>
<accession>A0A8J7C9E5</accession>
<evidence type="ECO:0000259" key="1">
    <source>
        <dbReference type="Pfam" id="PF08241"/>
    </source>
</evidence>
<dbReference type="Proteomes" id="UP000629098">
    <property type="component" value="Unassembled WGS sequence"/>
</dbReference>
<dbReference type="RefSeq" id="WP_190837230.1">
    <property type="nucleotide sequence ID" value="NZ_CAWPPI010000119.1"/>
</dbReference>
<dbReference type="PANTHER" id="PTHR42912:SF80">
    <property type="entry name" value="METHYLTRANSFERASE DOMAIN-CONTAINING PROTEIN"/>
    <property type="match status" value="1"/>
</dbReference>
<dbReference type="GO" id="GO:0008757">
    <property type="term" value="F:S-adenosylmethionine-dependent methyltransferase activity"/>
    <property type="evidence" value="ECO:0007669"/>
    <property type="project" value="InterPro"/>
</dbReference>
<dbReference type="EMBL" id="JACXAE010000119">
    <property type="protein sequence ID" value="MBD2778019.1"/>
    <property type="molecule type" value="Genomic_DNA"/>
</dbReference>
<dbReference type="CDD" id="cd02440">
    <property type="entry name" value="AdoMet_MTases"/>
    <property type="match status" value="1"/>
</dbReference>
<comment type="caution">
    <text evidence="2">The sequence shown here is derived from an EMBL/GenBank/DDBJ whole genome shotgun (WGS) entry which is preliminary data.</text>
</comment>
<keyword evidence="2" id="KW-0489">Methyltransferase</keyword>
<organism evidence="2 3">
    <name type="scientific">Iningainema tapete BLCC-T55</name>
    <dbReference type="NCBI Taxonomy" id="2748662"/>
    <lineage>
        <taxon>Bacteria</taxon>
        <taxon>Bacillati</taxon>
        <taxon>Cyanobacteriota</taxon>
        <taxon>Cyanophyceae</taxon>
        <taxon>Nostocales</taxon>
        <taxon>Scytonemataceae</taxon>
        <taxon>Iningainema tapete</taxon>
    </lineage>
</organism>
<sequence length="301" mass="34383">MTQSVNSPITLREFQIRDGIYFPKSYEELTSTKHKQKWDKIGKTYYGSQKIEKAGETAPIKQDYTLLTGRPGGTWNLFPQNKSVDSILELGCGYGRIPLYLSKEKNLQCNKYYGLDISEPLLRRLLKCKQEYDFFPKAEFNIICDSAEILPLEDNSVDLVISNCVFMHIPDAQIRNLFVEIARIMKPDGIFVFNHSFHNKSCPSHKIHNFIRKLNIFARNPVYLKQYSAAEIKEMLTASGITAKSPQYIVEPTQEYAILPEKIKGIVVPFAKTINRSIKPSSPAMRETLAYGFSAYSSNLN</sequence>
<dbReference type="Pfam" id="PF08241">
    <property type="entry name" value="Methyltransf_11"/>
    <property type="match status" value="1"/>
</dbReference>
<dbReference type="GO" id="GO:0032259">
    <property type="term" value="P:methylation"/>
    <property type="evidence" value="ECO:0007669"/>
    <property type="project" value="UniProtKB-KW"/>
</dbReference>
<protein>
    <submittedName>
        <fullName evidence="2">Class I SAM-dependent methyltransferase</fullName>
    </submittedName>
</protein>
<dbReference type="PANTHER" id="PTHR42912">
    <property type="entry name" value="METHYLTRANSFERASE"/>
    <property type="match status" value="1"/>
</dbReference>
<dbReference type="Gene3D" id="3.40.50.150">
    <property type="entry name" value="Vaccinia Virus protein VP39"/>
    <property type="match status" value="1"/>
</dbReference>
<feature type="domain" description="Methyltransferase type 11" evidence="1">
    <location>
        <begin position="88"/>
        <end position="193"/>
    </location>
</feature>
<evidence type="ECO:0000313" key="2">
    <source>
        <dbReference type="EMBL" id="MBD2778019.1"/>
    </source>
</evidence>
<dbReference type="InterPro" id="IPR013216">
    <property type="entry name" value="Methyltransf_11"/>
</dbReference>
<name>A0A8J7C9E5_9CYAN</name>
<dbReference type="InterPro" id="IPR029063">
    <property type="entry name" value="SAM-dependent_MTases_sf"/>
</dbReference>
<evidence type="ECO:0000313" key="3">
    <source>
        <dbReference type="Proteomes" id="UP000629098"/>
    </source>
</evidence>
<gene>
    <name evidence="2" type="ORF">ICL16_39760</name>
</gene>
<reference evidence="2" key="1">
    <citation type="submission" date="2020-09" db="EMBL/GenBank/DDBJ databases">
        <title>Iningainema tapete sp. nov. (Scytonemataceae, Cyanobacteria) from greenhouses in central Florida (USA) produces two types of nodularin with biosynthetic potential for microcystin-LR and anabaenopeptins.</title>
        <authorList>
            <person name="Berthold D.E."/>
            <person name="Lefler F.W."/>
            <person name="Huang I.-S."/>
            <person name="Abdulla H."/>
            <person name="Zimba P.V."/>
            <person name="Laughinghouse H.D. IV."/>
        </authorList>
    </citation>
    <scope>NUCLEOTIDE SEQUENCE</scope>
    <source>
        <strain evidence="2">BLCCT55</strain>
    </source>
</reference>
<keyword evidence="3" id="KW-1185">Reference proteome</keyword>